<keyword evidence="7" id="KW-0812">Transmembrane</keyword>
<feature type="binding site" description="axial binding residue" evidence="6">
    <location>
        <position position="445"/>
    </location>
    <ligand>
        <name>heme</name>
        <dbReference type="ChEBI" id="CHEBI:30413"/>
    </ligand>
    <ligandPart>
        <name>Fe</name>
        <dbReference type="ChEBI" id="CHEBI:18248"/>
    </ligandPart>
</feature>
<protein>
    <submittedName>
        <fullName evidence="8">Pisatin demethylase</fullName>
    </submittedName>
</protein>
<dbReference type="SUPFAM" id="SSF48264">
    <property type="entry name" value="Cytochrome P450"/>
    <property type="match status" value="1"/>
</dbReference>
<evidence type="ECO:0000256" key="4">
    <source>
        <dbReference type="ARBA" id="ARBA00022723"/>
    </source>
</evidence>
<organism evidence="8 9">
    <name type="scientific">Cytospora mali</name>
    <name type="common">Apple Valsa canker fungus</name>
    <name type="synonym">Valsa mali</name>
    <dbReference type="NCBI Taxonomy" id="578113"/>
    <lineage>
        <taxon>Eukaryota</taxon>
        <taxon>Fungi</taxon>
        <taxon>Dikarya</taxon>
        <taxon>Ascomycota</taxon>
        <taxon>Pezizomycotina</taxon>
        <taxon>Sordariomycetes</taxon>
        <taxon>Sordariomycetidae</taxon>
        <taxon>Diaporthales</taxon>
        <taxon>Cytosporaceae</taxon>
        <taxon>Cytospora</taxon>
    </lineage>
</organism>
<gene>
    <name evidence="8" type="ORF">VP1G_00220</name>
</gene>
<dbReference type="PRINTS" id="PR00463">
    <property type="entry name" value="EP450I"/>
</dbReference>
<evidence type="ECO:0000256" key="6">
    <source>
        <dbReference type="PIRSR" id="PIRSR602401-1"/>
    </source>
</evidence>
<keyword evidence="7" id="KW-0472">Membrane</keyword>
<evidence type="ECO:0000256" key="2">
    <source>
        <dbReference type="ARBA" id="ARBA00010617"/>
    </source>
</evidence>
<keyword evidence="7" id="KW-1133">Transmembrane helix</keyword>
<dbReference type="OrthoDB" id="3934656at2759"/>
<comment type="similarity">
    <text evidence="2">Belongs to the cytochrome P450 family.</text>
</comment>
<evidence type="ECO:0000256" key="7">
    <source>
        <dbReference type="SAM" id="Phobius"/>
    </source>
</evidence>
<dbReference type="PRINTS" id="PR00385">
    <property type="entry name" value="P450"/>
</dbReference>
<dbReference type="InterPro" id="IPR050121">
    <property type="entry name" value="Cytochrome_P450_monoxygenase"/>
</dbReference>
<dbReference type="GO" id="GO:0016705">
    <property type="term" value="F:oxidoreductase activity, acting on paired donors, with incorporation or reduction of molecular oxygen"/>
    <property type="evidence" value="ECO:0007669"/>
    <property type="project" value="InterPro"/>
</dbReference>
<dbReference type="PANTHER" id="PTHR24305">
    <property type="entry name" value="CYTOCHROME P450"/>
    <property type="match status" value="1"/>
</dbReference>
<dbReference type="PANTHER" id="PTHR24305:SF232">
    <property type="entry name" value="P450, PUTATIVE (EUROFUNG)-RELATED"/>
    <property type="match status" value="1"/>
</dbReference>
<dbReference type="InterPro" id="IPR001128">
    <property type="entry name" value="Cyt_P450"/>
</dbReference>
<evidence type="ECO:0000256" key="3">
    <source>
        <dbReference type="ARBA" id="ARBA00022617"/>
    </source>
</evidence>
<dbReference type="STRING" id="694573.A0A194UM18"/>
<reference evidence="9" key="1">
    <citation type="submission" date="2014-12" db="EMBL/GenBank/DDBJ databases">
        <title>Genome Sequence of Valsa Canker Pathogens Uncovers a Specific Adaption of Colonization on Woody Bark.</title>
        <authorList>
            <person name="Yin Z."/>
            <person name="Liu H."/>
            <person name="Gao X."/>
            <person name="Li Z."/>
            <person name="Song N."/>
            <person name="Ke X."/>
            <person name="Dai Q."/>
            <person name="Wu Y."/>
            <person name="Sun Y."/>
            <person name="Xu J.-R."/>
            <person name="Kang Z.K."/>
            <person name="Wang L."/>
            <person name="Huang L."/>
        </authorList>
    </citation>
    <scope>NUCLEOTIDE SEQUENCE [LARGE SCALE GENOMIC DNA]</scope>
    <source>
        <strain evidence="9">SXYL134</strain>
    </source>
</reference>
<dbReference type="CDD" id="cd11060">
    <property type="entry name" value="CYP57A1-like"/>
    <property type="match status" value="1"/>
</dbReference>
<dbReference type="Gene3D" id="1.10.630.10">
    <property type="entry name" value="Cytochrome P450"/>
    <property type="match status" value="1"/>
</dbReference>
<dbReference type="GO" id="GO:0004497">
    <property type="term" value="F:monooxygenase activity"/>
    <property type="evidence" value="ECO:0007669"/>
    <property type="project" value="InterPro"/>
</dbReference>
<dbReference type="InterPro" id="IPR002401">
    <property type="entry name" value="Cyt_P450_E_grp-I"/>
</dbReference>
<dbReference type="Proteomes" id="UP000078576">
    <property type="component" value="Unassembled WGS sequence"/>
</dbReference>
<comment type="cofactor">
    <cofactor evidence="1 6">
        <name>heme</name>
        <dbReference type="ChEBI" id="CHEBI:30413"/>
    </cofactor>
</comment>
<dbReference type="EMBL" id="KN714666">
    <property type="protein sequence ID" value="KUI52701.1"/>
    <property type="molecule type" value="Genomic_DNA"/>
</dbReference>
<dbReference type="AlphaFoldDB" id="A0A194UM18"/>
<sequence length="501" mass="56881">MEAFLHRYELNSFLPALKATGLLFVTILTLFVWRRYFSPLSDIPGPFVASFTRLWHMNRILKGDQNLELIRLHDKFGHFVRVAPNEVSVSHPEGLRKIFLTPLHKGDWYKIVHFPDRRFKNAMGETDPATKYELSRHLASGYLLSSVLQAEPAIDDTVGLLLGWLDKHADERRPIDLDRFFTFTTFDIVGEAIFSKPFGFLREGEDICGAIANSLAHNIYVAVGGYMQWLHLLLSNPFMTWLNILPFGHIFDTTTGAIKEREKNPEARFDAVAHWFRYLEQNPDRMAASEVQSAALNAVAAGADTVACGLQAFVYHVIRRPGLWERIRDEIDEAGLSDPGTNKVVPYAEAQKLPLLQACIKEALRVFGPTPMGLPRVAGKGGVTIGDRSFPEGTTLSVSVWVIHRSKEIWGPDASDFRPERWLEDKKSPALEKYYMPFGLGYMSCPGQNLARIELSKISATLVRDYDIRQVNPGQEWQWKAYFTVAPHSWPCYIEKRKQAS</sequence>
<evidence type="ECO:0000313" key="8">
    <source>
        <dbReference type="EMBL" id="KUI52701.1"/>
    </source>
</evidence>
<keyword evidence="9" id="KW-1185">Reference proteome</keyword>
<name>A0A194UM18_CYTMA</name>
<keyword evidence="3 6" id="KW-0349">Heme</keyword>
<feature type="transmembrane region" description="Helical" evidence="7">
    <location>
        <begin position="12"/>
        <end position="33"/>
    </location>
</feature>
<evidence type="ECO:0000256" key="5">
    <source>
        <dbReference type="ARBA" id="ARBA00023004"/>
    </source>
</evidence>
<keyword evidence="5 6" id="KW-0408">Iron</keyword>
<evidence type="ECO:0000256" key="1">
    <source>
        <dbReference type="ARBA" id="ARBA00001971"/>
    </source>
</evidence>
<dbReference type="Pfam" id="PF00067">
    <property type="entry name" value="p450"/>
    <property type="match status" value="1"/>
</dbReference>
<dbReference type="InterPro" id="IPR036396">
    <property type="entry name" value="Cyt_P450_sf"/>
</dbReference>
<keyword evidence="4 6" id="KW-0479">Metal-binding</keyword>
<proteinExistence type="inferred from homology"/>
<dbReference type="GO" id="GO:0005506">
    <property type="term" value="F:iron ion binding"/>
    <property type="evidence" value="ECO:0007669"/>
    <property type="project" value="InterPro"/>
</dbReference>
<evidence type="ECO:0000313" key="9">
    <source>
        <dbReference type="Proteomes" id="UP000078576"/>
    </source>
</evidence>
<accession>A0A194UM18</accession>
<dbReference type="GO" id="GO:0020037">
    <property type="term" value="F:heme binding"/>
    <property type="evidence" value="ECO:0007669"/>
    <property type="project" value="InterPro"/>
</dbReference>